<dbReference type="Proteomes" id="UP000247480">
    <property type="component" value="Unassembled WGS sequence"/>
</dbReference>
<comment type="caution">
    <text evidence="2">The sequence shown here is derived from an EMBL/GenBank/DDBJ whole genome shotgun (WGS) entry which is preliminary data.</text>
</comment>
<dbReference type="AlphaFoldDB" id="A0A2V0QGW0"/>
<dbReference type="EMBL" id="BGJZ01000135">
    <property type="protein sequence ID" value="GBH09838.1"/>
    <property type="molecule type" value="Genomic_DNA"/>
</dbReference>
<protein>
    <submittedName>
        <fullName evidence="2">Uncharacterized protein</fullName>
    </submittedName>
</protein>
<evidence type="ECO:0000256" key="1">
    <source>
        <dbReference type="SAM" id="MobiDB-lite"/>
    </source>
</evidence>
<name>A0A2V0QGW0_PSESF</name>
<proteinExistence type="predicted"/>
<evidence type="ECO:0000313" key="3">
    <source>
        <dbReference type="Proteomes" id="UP000247480"/>
    </source>
</evidence>
<reference evidence="2 3" key="1">
    <citation type="submission" date="2018-04" db="EMBL/GenBank/DDBJ databases">
        <title>Draft genome sequence of Pseudomonas syringae pv. actinidiae biovar 1 strains isolated from kiwifruit in Kagawa prefecture.</title>
        <authorList>
            <person name="Tabuchi M."/>
            <person name="Saito M."/>
            <person name="Fujiwara S."/>
            <person name="Sasa N."/>
            <person name="Akimitsu K."/>
            <person name="Gomi K."/>
            <person name="Konishi-Sugita S."/>
            <person name="Hamano K."/>
            <person name="Kataoka I."/>
        </authorList>
    </citation>
    <scope>NUCLEOTIDE SEQUENCE [LARGE SCALE GENOMIC DNA]</scope>
    <source>
        <strain evidence="2 3">MAFF212206</strain>
    </source>
</reference>
<feature type="region of interest" description="Disordered" evidence="1">
    <location>
        <begin position="1"/>
        <end position="30"/>
    </location>
</feature>
<gene>
    <name evidence="2" type="ORF">KPSA1_03242</name>
</gene>
<evidence type="ECO:0000313" key="2">
    <source>
        <dbReference type="EMBL" id="GBH09838.1"/>
    </source>
</evidence>
<accession>A0A2V0QGW0</accession>
<organism evidence="2 3">
    <name type="scientific">Pseudomonas syringae pv. actinidiae</name>
    <dbReference type="NCBI Taxonomy" id="103796"/>
    <lineage>
        <taxon>Bacteria</taxon>
        <taxon>Pseudomonadati</taxon>
        <taxon>Pseudomonadota</taxon>
        <taxon>Gammaproteobacteria</taxon>
        <taxon>Pseudomonadales</taxon>
        <taxon>Pseudomonadaceae</taxon>
        <taxon>Pseudomonas</taxon>
        <taxon>Pseudomonas syringae</taxon>
    </lineage>
</organism>
<sequence>MSLRDPRRAPQRSPTKSSLTILHELKRFSD</sequence>